<dbReference type="PANTHER" id="PTHR38166:SF1">
    <property type="entry name" value="C2H2-TYPE DOMAIN-CONTAINING PROTEIN"/>
    <property type="match status" value="1"/>
</dbReference>
<comment type="caution">
    <text evidence="3">The sequence shown here is derived from an EMBL/GenBank/DDBJ whole genome shotgun (WGS) entry which is preliminary data.</text>
</comment>
<evidence type="ECO:0000256" key="2">
    <source>
        <dbReference type="SAM" id="Phobius"/>
    </source>
</evidence>
<reference evidence="3" key="1">
    <citation type="journal article" date="2023" name="Mol. Phylogenet. Evol.">
        <title>Genome-scale phylogeny and comparative genomics of the fungal order Sordariales.</title>
        <authorList>
            <person name="Hensen N."/>
            <person name="Bonometti L."/>
            <person name="Westerberg I."/>
            <person name="Brannstrom I.O."/>
            <person name="Guillou S."/>
            <person name="Cros-Aarteil S."/>
            <person name="Calhoun S."/>
            <person name="Haridas S."/>
            <person name="Kuo A."/>
            <person name="Mondo S."/>
            <person name="Pangilinan J."/>
            <person name="Riley R."/>
            <person name="LaButti K."/>
            <person name="Andreopoulos B."/>
            <person name="Lipzen A."/>
            <person name="Chen C."/>
            <person name="Yan M."/>
            <person name="Daum C."/>
            <person name="Ng V."/>
            <person name="Clum A."/>
            <person name="Steindorff A."/>
            <person name="Ohm R.A."/>
            <person name="Martin F."/>
            <person name="Silar P."/>
            <person name="Natvig D.O."/>
            <person name="Lalanne C."/>
            <person name="Gautier V."/>
            <person name="Ament-Velasquez S.L."/>
            <person name="Kruys A."/>
            <person name="Hutchinson M.I."/>
            <person name="Powell A.J."/>
            <person name="Barry K."/>
            <person name="Miller A.N."/>
            <person name="Grigoriev I.V."/>
            <person name="Debuchy R."/>
            <person name="Gladieux P."/>
            <person name="Hiltunen Thoren M."/>
            <person name="Johannesson H."/>
        </authorList>
    </citation>
    <scope>NUCLEOTIDE SEQUENCE</scope>
    <source>
        <strain evidence="3">CBS 958.72</strain>
    </source>
</reference>
<feature type="compositionally biased region" description="Low complexity" evidence="1">
    <location>
        <begin position="1"/>
        <end position="20"/>
    </location>
</feature>
<dbReference type="EMBL" id="JAULSN010000001">
    <property type="protein sequence ID" value="KAK3384138.1"/>
    <property type="molecule type" value="Genomic_DNA"/>
</dbReference>
<keyword evidence="2" id="KW-1133">Transmembrane helix</keyword>
<organism evidence="3 4">
    <name type="scientific">Lasiosphaeria ovina</name>
    <dbReference type="NCBI Taxonomy" id="92902"/>
    <lineage>
        <taxon>Eukaryota</taxon>
        <taxon>Fungi</taxon>
        <taxon>Dikarya</taxon>
        <taxon>Ascomycota</taxon>
        <taxon>Pezizomycotina</taxon>
        <taxon>Sordariomycetes</taxon>
        <taxon>Sordariomycetidae</taxon>
        <taxon>Sordariales</taxon>
        <taxon>Lasiosphaeriaceae</taxon>
        <taxon>Lasiosphaeria</taxon>
    </lineage>
</organism>
<keyword evidence="4" id="KW-1185">Reference proteome</keyword>
<keyword evidence="2" id="KW-0812">Transmembrane</keyword>
<dbReference type="AlphaFoldDB" id="A0AAE0NMC7"/>
<feature type="region of interest" description="Disordered" evidence="1">
    <location>
        <begin position="1"/>
        <end position="23"/>
    </location>
</feature>
<evidence type="ECO:0000313" key="4">
    <source>
        <dbReference type="Proteomes" id="UP001287356"/>
    </source>
</evidence>
<evidence type="ECO:0000256" key="1">
    <source>
        <dbReference type="SAM" id="MobiDB-lite"/>
    </source>
</evidence>
<feature type="compositionally biased region" description="Low complexity" evidence="1">
    <location>
        <begin position="147"/>
        <end position="158"/>
    </location>
</feature>
<gene>
    <name evidence="3" type="ORF">B0T24DRAFT_715896</name>
</gene>
<feature type="transmembrane region" description="Helical" evidence="2">
    <location>
        <begin position="31"/>
        <end position="56"/>
    </location>
</feature>
<name>A0AAE0NMC7_9PEZI</name>
<evidence type="ECO:0000313" key="3">
    <source>
        <dbReference type="EMBL" id="KAK3384138.1"/>
    </source>
</evidence>
<feature type="region of interest" description="Disordered" evidence="1">
    <location>
        <begin position="494"/>
        <end position="525"/>
    </location>
</feature>
<dbReference type="Proteomes" id="UP001287356">
    <property type="component" value="Unassembled WGS sequence"/>
</dbReference>
<protein>
    <recommendedName>
        <fullName evidence="5">C2H2-type domain-containing protein</fullName>
    </recommendedName>
</protein>
<feature type="region of interest" description="Disordered" evidence="1">
    <location>
        <begin position="64"/>
        <end position="160"/>
    </location>
</feature>
<proteinExistence type="predicted"/>
<feature type="compositionally biased region" description="Low complexity" evidence="1">
    <location>
        <begin position="69"/>
        <end position="93"/>
    </location>
</feature>
<sequence length="604" mass="66491">MHPNSGATNTTSGTSSTQTSHPNHSDLFSTVLGLVAACVLMFMVFGPASAIAYTLVLGKRKRGQKQSGDAEAGTDAAAGTCLGSRSSSSASTSSKKRPDSLEASTPRVINELAVPSAVNDTGIGDDDHDFTSSSKGGTDWDSKETTSSKATSVSSHSTGDVDRTMVTEELEACKQQAVDNLMSEFKALLNHGLYVGLSIRAGGRGVSVSPCRVAKFGLSPSSSSPGDTVEWPDGIPRGQSYIGAGTQTADGRRRSRARPQASLGEGQRRFACPFYQRNPRRHTGHRSCRGPGWANVYRIKEHIYRTHTLPIHCSRCGMIMKSDSQLWEHQRQAEGCQVRLVDLPEGINNEQEKQLRKKKQRETEEDRWLEMYRIIFPDEDGDLIPSPYYDDCGSDRDGERMDELRQYERFQRRELLRIVRQLLQQENVVDLEGPVESQLRTRFENIVRQAQREVFSLYRSGTSPCADNSNNISVNAPTPDNQDLMPPLTYDPSGLPYHHGSVGLPSYSPGQEAEPRVGASQRGSGAGFTLDNNTWFLSTYGTPHHDDRFVQLDNSHTFNPHGHAPVDGSAHHMTGYHLEVPPTSPSRPPVLYGMPFNNPDNVCR</sequence>
<keyword evidence="2" id="KW-0472">Membrane</keyword>
<feature type="region of interest" description="Disordered" evidence="1">
    <location>
        <begin position="222"/>
        <end position="262"/>
    </location>
</feature>
<reference evidence="3" key="2">
    <citation type="submission" date="2023-06" db="EMBL/GenBank/DDBJ databases">
        <authorList>
            <consortium name="Lawrence Berkeley National Laboratory"/>
            <person name="Haridas S."/>
            <person name="Hensen N."/>
            <person name="Bonometti L."/>
            <person name="Westerberg I."/>
            <person name="Brannstrom I.O."/>
            <person name="Guillou S."/>
            <person name="Cros-Aarteil S."/>
            <person name="Calhoun S."/>
            <person name="Kuo A."/>
            <person name="Mondo S."/>
            <person name="Pangilinan J."/>
            <person name="Riley R."/>
            <person name="Labutti K."/>
            <person name="Andreopoulos B."/>
            <person name="Lipzen A."/>
            <person name="Chen C."/>
            <person name="Yanf M."/>
            <person name="Daum C."/>
            <person name="Ng V."/>
            <person name="Clum A."/>
            <person name="Steindorff A."/>
            <person name="Ohm R."/>
            <person name="Martin F."/>
            <person name="Silar P."/>
            <person name="Natvig D."/>
            <person name="Lalanne C."/>
            <person name="Gautier V."/>
            <person name="Ament-Velasquez S.L."/>
            <person name="Kruys A."/>
            <person name="Hutchinson M.I."/>
            <person name="Powell A.J."/>
            <person name="Barry K."/>
            <person name="Miller A.N."/>
            <person name="Grigoriev I.V."/>
            <person name="Debuchy R."/>
            <person name="Gladieux P."/>
            <person name="Thoren M.H."/>
            <person name="Johannesson H."/>
        </authorList>
    </citation>
    <scope>NUCLEOTIDE SEQUENCE</scope>
    <source>
        <strain evidence="3">CBS 958.72</strain>
    </source>
</reference>
<accession>A0AAE0NMC7</accession>
<evidence type="ECO:0008006" key="5">
    <source>
        <dbReference type="Google" id="ProtNLM"/>
    </source>
</evidence>
<dbReference type="PANTHER" id="PTHR38166">
    <property type="entry name" value="C2H2-TYPE DOMAIN-CONTAINING PROTEIN-RELATED"/>
    <property type="match status" value="1"/>
</dbReference>